<proteinExistence type="predicted"/>
<protein>
    <submittedName>
        <fullName evidence="2">Uncharacterized protein</fullName>
    </submittedName>
</protein>
<evidence type="ECO:0000313" key="2">
    <source>
        <dbReference type="EMBL" id="CAD5115703.1"/>
    </source>
</evidence>
<feature type="compositionally biased region" description="Basic and acidic residues" evidence="1">
    <location>
        <begin position="87"/>
        <end position="114"/>
    </location>
</feature>
<dbReference type="AlphaFoldDB" id="A0A7I8VM98"/>
<evidence type="ECO:0000256" key="1">
    <source>
        <dbReference type="SAM" id="MobiDB-lite"/>
    </source>
</evidence>
<gene>
    <name evidence="2" type="ORF">DGYR_LOCUS4414</name>
</gene>
<feature type="region of interest" description="Disordered" evidence="1">
    <location>
        <begin position="87"/>
        <end position="123"/>
    </location>
</feature>
<organism evidence="2 3">
    <name type="scientific">Dimorphilus gyrociliatus</name>
    <dbReference type="NCBI Taxonomy" id="2664684"/>
    <lineage>
        <taxon>Eukaryota</taxon>
        <taxon>Metazoa</taxon>
        <taxon>Spiralia</taxon>
        <taxon>Lophotrochozoa</taxon>
        <taxon>Annelida</taxon>
        <taxon>Polychaeta</taxon>
        <taxon>Polychaeta incertae sedis</taxon>
        <taxon>Dinophilidae</taxon>
        <taxon>Dimorphilus</taxon>
    </lineage>
</organism>
<name>A0A7I8VM98_9ANNE</name>
<reference evidence="2 3" key="1">
    <citation type="submission" date="2020-08" db="EMBL/GenBank/DDBJ databases">
        <authorList>
            <person name="Hejnol A."/>
        </authorList>
    </citation>
    <scope>NUCLEOTIDE SEQUENCE [LARGE SCALE GENOMIC DNA]</scope>
</reference>
<feature type="compositionally biased region" description="Basic and acidic residues" evidence="1">
    <location>
        <begin position="54"/>
        <end position="70"/>
    </location>
</feature>
<dbReference type="Proteomes" id="UP000549394">
    <property type="component" value="Unassembled WGS sequence"/>
</dbReference>
<keyword evidence="3" id="KW-1185">Reference proteome</keyword>
<evidence type="ECO:0000313" key="3">
    <source>
        <dbReference type="Proteomes" id="UP000549394"/>
    </source>
</evidence>
<sequence>MQTPFSTPPARTIISTPDAPRIDRVRASERVYMESHESDLPMYESVRQPVTNEDQAKREVKGKSKRKGSELKNPWILMKKCRKLFSSDKTRTQKDSFGAREKMDDCRDGERPESNTRLPMNEANKMWLGNLPF</sequence>
<comment type="caution">
    <text evidence="2">The sequence shown here is derived from an EMBL/GenBank/DDBJ whole genome shotgun (WGS) entry which is preliminary data.</text>
</comment>
<accession>A0A7I8VM98</accession>
<feature type="region of interest" description="Disordered" evidence="1">
    <location>
        <begin position="33"/>
        <end position="72"/>
    </location>
</feature>
<dbReference type="EMBL" id="CAJFCJ010000006">
    <property type="protein sequence ID" value="CAD5115703.1"/>
    <property type="molecule type" value="Genomic_DNA"/>
</dbReference>